<dbReference type="CDD" id="cd08547">
    <property type="entry name" value="Type_II_cohesin"/>
    <property type="match status" value="1"/>
</dbReference>
<dbReference type="Gene3D" id="2.60.40.1120">
    <property type="entry name" value="Carboxypeptidase-like, regulatory domain"/>
    <property type="match status" value="1"/>
</dbReference>
<dbReference type="SUPFAM" id="SSF49464">
    <property type="entry name" value="Carboxypeptidase regulatory domain-like"/>
    <property type="match status" value="1"/>
</dbReference>
<keyword evidence="2" id="KW-1185">Reference proteome</keyword>
<evidence type="ECO:0000313" key="1">
    <source>
        <dbReference type="EMBL" id="KTG27117.1"/>
    </source>
</evidence>
<protein>
    <recommendedName>
        <fullName evidence="3">Dockerin domain-containing protein</fullName>
    </recommendedName>
</protein>
<dbReference type="PROSITE" id="PS00018">
    <property type="entry name" value="EF_HAND_1"/>
    <property type="match status" value="1"/>
</dbReference>
<reference evidence="1 2" key="1">
    <citation type="submission" date="2015-12" db="EMBL/GenBank/DDBJ databases">
        <title>Haloferax profundi sp. nov. isolated from the Discovery deep brine-seawater interface in the Red Sea.</title>
        <authorList>
            <person name="Zhang G."/>
            <person name="Stingl U."/>
            <person name="Rashid M."/>
        </authorList>
    </citation>
    <scope>NUCLEOTIDE SEQUENCE [LARGE SCALE GENOMIC DNA]</scope>
    <source>
        <strain evidence="1 2">SB29</strain>
    </source>
</reference>
<organism evidence="1 2">
    <name type="scientific">Haloferax profundi</name>
    <dbReference type="NCBI Taxonomy" id="1544718"/>
    <lineage>
        <taxon>Archaea</taxon>
        <taxon>Methanobacteriati</taxon>
        <taxon>Methanobacteriota</taxon>
        <taxon>Stenosarchaea group</taxon>
        <taxon>Halobacteria</taxon>
        <taxon>Halobacteriales</taxon>
        <taxon>Haloferacaceae</taxon>
        <taxon>Haloferax</taxon>
    </lineage>
</organism>
<name>A0A0W1SLF1_9EURY</name>
<dbReference type="InterPro" id="IPR008965">
    <property type="entry name" value="CBM2/CBM3_carb-bd_dom_sf"/>
</dbReference>
<dbReference type="InterPro" id="IPR008969">
    <property type="entry name" value="CarboxyPept-like_regulatory"/>
</dbReference>
<evidence type="ECO:0000313" key="2">
    <source>
        <dbReference type="Proteomes" id="UP000053157"/>
    </source>
</evidence>
<gene>
    <name evidence="1" type="ORF">AUR66_14910</name>
</gene>
<proteinExistence type="predicted"/>
<sequence>MIPISGDASGHHPGYTNAEGEVVLDGASSPGIELNGTVEIKPADGSGYAVQSAPIDVHSRTNTTVVVEEQVTVSGRIVDENQTGLTDSFVLVGNNDSFYFTRTNSTGWYELGVPQNDTYQISVIQRNGTQDIDLPRDGVTDIYEADNLTVDSSDINTGTYTVPDSQGILGVRVVNESGDPVEGANVSIFGDQDGGLRGGGWLEWTNEDGYYTAGGHRGVEAAGDYNVRVKPPENSDQYVAKTYWKNLTVTNDTDLVFTLNESNMSPSTVNGWVQAEDGTTPEGVVTLKSRLGAPGSDESTLGSDGRYSLTADDEGTYQVSFRQPNGNIDNVPDLYPLHRVYTNDPQSLGNDVLPSANRLNVTVVDSDGSPVSDVHVNVFYGGNRVFDYISGTTTQAGELAIGDTYGVEVAGPNAVPNDYGGNVHVQAYGPNDTFAGSRLTVTNDTDITIELRNRTDVTGTFIRPDSQPAVNRTAVVLGDTNGTTGGAIVRTDDAGNFTASVAQNGTYNVKFRQERYDTAGKSFPRDGVPDVYAVTQRDVGTSPEDVGTISLPTASLLNVSVVDSNGTSVENARVTIDHRNDGSVAFVSGNTLANGTMILDATGKPGVELSGDLRLTVEAPPNSTTLEGAVTTETLTLTDDRNVTVQLNTNETNNTTVDGVDVTAVAPTTSAGVGDTVTVDLVAQNVTDSVGAFEATLSLTNDSVGTIQDVSVLGSPNTSAVDYGANNSTVSVDAFGMNTAQTGDVVLARVNVTLDAAGDTDVNVSNTVLATADGNDITVTSETGTTLTATNLSPVAGATNPPSDIDGDGSFEDINGDGNVTVSDVQAMFANRDDPVLEDNVDEFDFTGNGEVNIVDVQQLFVEVSS</sequence>
<comment type="caution">
    <text evidence="1">The sequence shown here is derived from an EMBL/GenBank/DDBJ whole genome shotgun (WGS) entry which is preliminary data.</text>
</comment>
<dbReference type="GO" id="GO:0000272">
    <property type="term" value="P:polysaccharide catabolic process"/>
    <property type="evidence" value="ECO:0007669"/>
    <property type="project" value="InterPro"/>
</dbReference>
<evidence type="ECO:0008006" key="3">
    <source>
        <dbReference type="Google" id="ProtNLM"/>
    </source>
</evidence>
<dbReference type="EMBL" id="LOPV01000192">
    <property type="protein sequence ID" value="KTG27117.1"/>
    <property type="molecule type" value="Genomic_DNA"/>
</dbReference>
<dbReference type="AlphaFoldDB" id="A0A0W1SLF1"/>
<dbReference type="SUPFAM" id="SSF49384">
    <property type="entry name" value="Carbohydrate-binding domain"/>
    <property type="match status" value="1"/>
</dbReference>
<dbReference type="SUPFAM" id="SSF63446">
    <property type="entry name" value="Type I dockerin domain"/>
    <property type="match status" value="1"/>
</dbReference>
<dbReference type="InterPro" id="IPR036439">
    <property type="entry name" value="Dockerin_dom_sf"/>
</dbReference>
<dbReference type="InterPro" id="IPR018247">
    <property type="entry name" value="EF_Hand_1_Ca_BS"/>
</dbReference>
<dbReference type="GO" id="GO:0030246">
    <property type="term" value="F:carbohydrate binding"/>
    <property type="evidence" value="ECO:0007669"/>
    <property type="project" value="InterPro"/>
</dbReference>
<dbReference type="Proteomes" id="UP000053157">
    <property type="component" value="Unassembled WGS sequence"/>
</dbReference>
<accession>A0A0W1SLF1</accession>